<feature type="region of interest" description="Disordered" evidence="1">
    <location>
        <begin position="265"/>
        <end position="287"/>
    </location>
</feature>
<feature type="compositionally biased region" description="Polar residues" evidence="1">
    <location>
        <begin position="503"/>
        <end position="513"/>
    </location>
</feature>
<evidence type="ECO:0000256" key="1">
    <source>
        <dbReference type="SAM" id="MobiDB-lite"/>
    </source>
</evidence>
<name>A0A645AP00_9ZZZZ</name>
<feature type="region of interest" description="Disordered" evidence="1">
    <location>
        <begin position="494"/>
        <end position="530"/>
    </location>
</feature>
<evidence type="ECO:0000256" key="2">
    <source>
        <dbReference type="SAM" id="Phobius"/>
    </source>
</evidence>
<dbReference type="AlphaFoldDB" id="A0A645AP00"/>
<protein>
    <submittedName>
        <fullName evidence="3">Uncharacterized protein</fullName>
    </submittedName>
</protein>
<comment type="caution">
    <text evidence="3">The sequence shown here is derived from an EMBL/GenBank/DDBJ whole genome shotgun (WGS) entry which is preliminary data.</text>
</comment>
<proteinExistence type="predicted"/>
<feature type="transmembrane region" description="Helical" evidence="2">
    <location>
        <begin position="64"/>
        <end position="97"/>
    </location>
</feature>
<feature type="region of interest" description="Disordered" evidence="1">
    <location>
        <begin position="107"/>
        <end position="127"/>
    </location>
</feature>
<accession>A0A645AP00</accession>
<dbReference type="EMBL" id="VSSQ01014954">
    <property type="protein sequence ID" value="MPM54767.1"/>
    <property type="molecule type" value="Genomic_DNA"/>
</dbReference>
<keyword evidence="2" id="KW-0472">Membrane</keyword>
<feature type="compositionally biased region" description="Basic and acidic residues" evidence="1">
    <location>
        <begin position="50"/>
        <end position="59"/>
    </location>
</feature>
<gene>
    <name evidence="3" type="ORF">SDC9_101547</name>
</gene>
<reference evidence="3" key="1">
    <citation type="submission" date="2019-08" db="EMBL/GenBank/DDBJ databases">
        <authorList>
            <person name="Kucharzyk K."/>
            <person name="Murdoch R.W."/>
            <person name="Higgins S."/>
            <person name="Loffler F."/>
        </authorList>
    </citation>
    <scope>NUCLEOTIDE SEQUENCE</scope>
</reference>
<feature type="region of interest" description="Disordered" evidence="1">
    <location>
        <begin position="38"/>
        <end position="59"/>
    </location>
</feature>
<keyword evidence="2" id="KW-0812">Transmembrane</keyword>
<feature type="compositionally biased region" description="Basic residues" evidence="1">
    <location>
        <begin position="38"/>
        <end position="49"/>
    </location>
</feature>
<keyword evidence="2" id="KW-1133">Transmembrane helix</keyword>
<evidence type="ECO:0000313" key="3">
    <source>
        <dbReference type="EMBL" id="MPM54767.1"/>
    </source>
</evidence>
<sequence>MHGHRNPVVNAFFELGHRMVLGAVYRDHALEEVAQRHRCQRHRTNHHRRDGQQDQRHGDHGRRLVRLGIVAMAVVVVMRMMVVVVRIGVLVVALLAVEHDEIQAERVERGDEHTRQHGEVGEASSRQVGGVHRFDDRILGVEAREERRADQREVAQQEGEPGNRHVLAHVTHPADVLIVVHTHDHGTGTKEQQRLEERVRHQVEHGHRVGGHTQRNGHVTQLRERGVRDHALDVVLDDAQDTHEQRGDGADHEDQVQRHIRQFIQRRHARDHEDTGGHHGRRVNQRGDRCRAFHRIRQPGVQRELRRLAHRAHKQADGGHRHQQPARTGQQRVLDLGQLGEDFRIVQRAGVGSDQANAEDEAEVTHTVDQEGLHVGEDRGFLLEVEADQQIRHQAHCFPAEEQLQQVVGHHQHQHGEGEQRDVREEAVVAVVFRHVAHGVDVHHQRHKGHHAHHHRGQAVDQEAHFHLQAAHLHPGVDGLVEGGAFKHHLLEHKRGQHERQQHAQNRQRTAAGTTDLVAAKRGAPDTRQG</sequence>
<organism evidence="3">
    <name type="scientific">bioreactor metagenome</name>
    <dbReference type="NCBI Taxonomy" id="1076179"/>
    <lineage>
        <taxon>unclassified sequences</taxon>
        <taxon>metagenomes</taxon>
        <taxon>ecological metagenomes</taxon>
    </lineage>
</organism>
<feature type="compositionally biased region" description="Basic and acidic residues" evidence="1">
    <location>
        <begin position="107"/>
        <end position="120"/>
    </location>
</feature>